<dbReference type="Pfam" id="PF08031">
    <property type="entry name" value="BBE"/>
    <property type="match status" value="1"/>
</dbReference>
<dbReference type="InterPro" id="IPR012951">
    <property type="entry name" value="BBE"/>
</dbReference>
<dbReference type="GO" id="GO:0016491">
    <property type="term" value="F:oxidoreductase activity"/>
    <property type="evidence" value="ECO:0007669"/>
    <property type="project" value="UniProtKB-KW"/>
</dbReference>
<evidence type="ECO:0000256" key="1">
    <source>
        <dbReference type="ARBA" id="ARBA00001974"/>
    </source>
</evidence>
<dbReference type="SUPFAM" id="SSF56176">
    <property type="entry name" value="FAD-binding/transporter-associated domain-like"/>
    <property type="match status" value="1"/>
</dbReference>
<comment type="caution">
    <text evidence="7">The sequence shown here is derived from an EMBL/GenBank/DDBJ whole genome shotgun (WGS) entry which is preliminary data.</text>
</comment>
<dbReference type="AlphaFoldDB" id="A0A317ZWP8"/>
<name>A0A317ZWP8_9MICO</name>
<organism evidence="7 8">
    <name type="scientific">Cryobacterium arcticum</name>
    <dbReference type="NCBI Taxonomy" id="670052"/>
    <lineage>
        <taxon>Bacteria</taxon>
        <taxon>Bacillati</taxon>
        <taxon>Actinomycetota</taxon>
        <taxon>Actinomycetes</taxon>
        <taxon>Micrococcales</taxon>
        <taxon>Microbacteriaceae</taxon>
        <taxon>Cryobacterium</taxon>
    </lineage>
</organism>
<dbReference type="Gene3D" id="3.40.462.20">
    <property type="match status" value="1"/>
</dbReference>
<dbReference type="InterPro" id="IPR050416">
    <property type="entry name" value="FAD-linked_Oxidoreductase"/>
</dbReference>
<evidence type="ECO:0000259" key="6">
    <source>
        <dbReference type="PROSITE" id="PS51387"/>
    </source>
</evidence>
<dbReference type="SUPFAM" id="SSF55103">
    <property type="entry name" value="FAD-linked oxidases, C-terminal domain"/>
    <property type="match status" value="1"/>
</dbReference>
<dbReference type="GO" id="GO:0071949">
    <property type="term" value="F:FAD binding"/>
    <property type="evidence" value="ECO:0007669"/>
    <property type="project" value="InterPro"/>
</dbReference>
<evidence type="ECO:0000313" key="7">
    <source>
        <dbReference type="EMBL" id="PXA71705.1"/>
    </source>
</evidence>
<dbReference type="Pfam" id="PF01565">
    <property type="entry name" value="FAD_binding_4"/>
    <property type="match status" value="1"/>
</dbReference>
<dbReference type="PROSITE" id="PS51387">
    <property type="entry name" value="FAD_PCMH"/>
    <property type="match status" value="1"/>
</dbReference>
<sequence>MIDGFAGTILLPGSDEYLMAATAYGKVGRPRLAARPTDAADVAAGIAYARAEGLELSVRSGGHSPLNINDGGMVLDLSRIRDVEVLGGDRVRLGSGATWGSVAQELIEYDLAVSSGDTYTVGVGGLTLGGGIGWLVRQHGLAIDSLLEAEVVLTDGAIVTASDTSEPELFWALRGGGGNFGVVTRFTFQAHPLRGVVFGSIDVHPAALADLLCGWRDVMRAAPEKLNSTVYSTPEFGPEMPAETKVLVCYGGADVDEAMSAIRPLFALPGVTGNDVDRRLFVEVFDEPSAPPGSIRIVDRNGFARDFDDPLIERLTTMHAELRSAVLMVRYVRGALNRVSADATAFAHRDAEVFVSSAAFLPPDAPDSAERRILDDWSVVAEGLTGTYGNFSLSAYPDVFDLMYPPKTAERLRAAKRRYDPENVLAHNLNIVP</sequence>
<keyword evidence="4" id="KW-0274">FAD</keyword>
<dbReference type="Gene3D" id="3.30.43.10">
    <property type="entry name" value="Uridine Diphospho-n-acetylenolpyruvylglucosamine Reductase, domain 2"/>
    <property type="match status" value="1"/>
</dbReference>
<keyword evidence="3" id="KW-0285">Flavoprotein</keyword>
<protein>
    <submittedName>
        <fullName evidence="7">FAD-binding oxidoreductase</fullName>
    </submittedName>
</protein>
<dbReference type="Gene3D" id="3.30.465.10">
    <property type="match status" value="1"/>
</dbReference>
<dbReference type="PANTHER" id="PTHR42973">
    <property type="entry name" value="BINDING OXIDOREDUCTASE, PUTATIVE (AFU_ORTHOLOGUE AFUA_1G17690)-RELATED"/>
    <property type="match status" value="1"/>
</dbReference>
<dbReference type="InterPro" id="IPR016166">
    <property type="entry name" value="FAD-bd_PCMH"/>
</dbReference>
<dbReference type="InterPro" id="IPR016167">
    <property type="entry name" value="FAD-bd_PCMH_sub1"/>
</dbReference>
<dbReference type="OrthoDB" id="9775082at2"/>
<dbReference type="InterPro" id="IPR016169">
    <property type="entry name" value="FAD-bd_PCMH_sub2"/>
</dbReference>
<gene>
    <name evidence="7" type="ORF">CTB96_01885</name>
</gene>
<dbReference type="InterPro" id="IPR006093">
    <property type="entry name" value="Oxy_OxRdtase_FAD_BS"/>
</dbReference>
<feature type="domain" description="FAD-binding PCMH-type" evidence="6">
    <location>
        <begin position="26"/>
        <end position="193"/>
    </location>
</feature>
<dbReference type="RefSeq" id="WP_110125228.1">
    <property type="nucleotide sequence ID" value="NZ_QHLY01000005.1"/>
</dbReference>
<dbReference type="InterPro" id="IPR016164">
    <property type="entry name" value="FAD-linked_Oxase-like_C"/>
</dbReference>
<evidence type="ECO:0000256" key="3">
    <source>
        <dbReference type="ARBA" id="ARBA00022630"/>
    </source>
</evidence>
<dbReference type="PROSITE" id="PS00862">
    <property type="entry name" value="OX2_COVAL_FAD"/>
    <property type="match status" value="1"/>
</dbReference>
<evidence type="ECO:0000256" key="4">
    <source>
        <dbReference type="ARBA" id="ARBA00022827"/>
    </source>
</evidence>
<evidence type="ECO:0000256" key="2">
    <source>
        <dbReference type="ARBA" id="ARBA00005466"/>
    </source>
</evidence>
<proteinExistence type="inferred from homology"/>
<dbReference type="InterPro" id="IPR036318">
    <property type="entry name" value="FAD-bd_PCMH-like_sf"/>
</dbReference>
<reference evidence="7 8" key="1">
    <citation type="submission" date="2018-05" db="EMBL/GenBank/DDBJ databases">
        <title>Genetic diversity of glacier-inhabiting Cryobacterium bacteria in China and description of Cryobacterium mengkeensis sp. nov. and Arthrobacter glacialis sp. nov.</title>
        <authorList>
            <person name="Liu Q."/>
            <person name="Xin Y.-H."/>
        </authorList>
    </citation>
    <scope>NUCLEOTIDE SEQUENCE [LARGE SCALE GENOMIC DNA]</scope>
    <source>
        <strain evidence="7 8">SK-1</strain>
    </source>
</reference>
<dbReference type="EMBL" id="QHLY01000005">
    <property type="protein sequence ID" value="PXA71705.1"/>
    <property type="molecule type" value="Genomic_DNA"/>
</dbReference>
<evidence type="ECO:0000313" key="8">
    <source>
        <dbReference type="Proteomes" id="UP000246722"/>
    </source>
</evidence>
<keyword evidence="5" id="KW-0560">Oxidoreductase</keyword>
<dbReference type="Proteomes" id="UP000246722">
    <property type="component" value="Unassembled WGS sequence"/>
</dbReference>
<dbReference type="InterPro" id="IPR006094">
    <property type="entry name" value="Oxid_FAD_bind_N"/>
</dbReference>
<comment type="similarity">
    <text evidence="2">Belongs to the oxygen-dependent FAD-linked oxidoreductase family.</text>
</comment>
<comment type="cofactor">
    <cofactor evidence="1">
        <name>FAD</name>
        <dbReference type="ChEBI" id="CHEBI:57692"/>
    </cofactor>
</comment>
<accession>A0A317ZWP8</accession>
<keyword evidence="8" id="KW-1185">Reference proteome</keyword>
<evidence type="ECO:0000256" key="5">
    <source>
        <dbReference type="ARBA" id="ARBA00023002"/>
    </source>
</evidence>
<dbReference type="PANTHER" id="PTHR42973:SF39">
    <property type="entry name" value="FAD-BINDING PCMH-TYPE DOMAIN-CONTAINING PROTEIN"/>
    <property type="match status" value="1"/>
</dbReference>